<sequence length="828" mass="89651">MRKQTGVWCFFLLMLVFGTVTASAETVSDNFDDGVIDPMWIVDNGALGLSVTEEGGCLNISGLADQPAAWLGGNIWNLLYDGAHQVDVQMKFKVPVATDMSNICISITGPSGSAQVEYNTLGGYAIGCNSMSGWQWSSRTPAKGNEATTYNLLKLSYDPLSNTATAYVGDADGSNQQFIGSFNIELVPVGLPNPKLGVAIQYWTLLYAAVDIDVDDFSVSAMPYPELVPPPLALGVSLGQRQELQPDDAEILCPAFSNDGKKIAYLLREGAPEAGVWNIYVKELTADSPAYRITEDSDWAAVTACLSWSPNDRRIFFLTDSPDRTRRVRYVDATPTTDRVSHPYLTEFDGGISWFFDIDFSRNTEHQAAYVLNGDVFAFSVDDFGDPLPGATHRKLLDMIDLQTIPRWLRWSPDGTKITCGYGFNMHSFAIWIVDVANLPLGEMVLDENSPYVTIVTDTRNFAAVPAFSYDGRYVYYCADLNNVFNPGTYGWNRFNTTEVMLGDADFDIFVAKADGSAPPERLTAAPLSQGIFTVSPDGTLLAYNTDDDTDGDGVREGDVYLFNLVISEPVDASGGEVSDGSGTTVTVPQDALTEPVTVTIETPLPGSEPPLDTLPAGTSLALAREFGPDGLVFAAPVKIEINYTDEEVAGLDEANLQIYWYDDINSTWEALTSDSDCTDPATNVVCAWVTHFSTFGVLDVPTLMAGAELEPPSLNVKSKGQYVTAYIELPAGFHPSSIDVGQIMLNQAISALAAPTAIGDHDADGILDLMVKFDRAAVQASLPLGWAPVTISGCLTNGVPFEDTLSVYVFDKGMGHYNDSRPDSIVE</sequence>
<dbReference type="SUPFAM" id="SSF82171">
    <property type="entry name" value="DPP6 N-terminal domain-like"/>
    <property type="match status" value="1"/>
</dbReference>
<dbReference type="EMBL" id="QZKU01000089">
    <property type="protein sequence ID" value="RJP19472.1"/>
    <property type="molecule type" value="Genomic_DNA"/>
</dbReference>
<evidence type="ECO:0000313" key="3">
    <source>
        <dbReference type="EMBL" id="RJP19472.1"/>
    </source>
</evidence>
<dbReference type="AlphaFoldDB" id="A0A3A4NK26"/>
<dbReference type="InterPro" id="IPR011042">
    <property type="entry name" value="6-blade_b-propeller_TolB-like"/>
</dbReference>
<feature type="signal peptide" evidence="2">
    <location>
        <begin position="1"/>
        <end position="24"/>
    </location>
</feature>
<proteinExistence type="inferred from homology"/>
<reference evidence="3 4" key="1">
    <citation type="journal article" date="2017" name="ISME J.">
        <title>Energy and carbon metabolisms in a deep terrestrial subsurface fluid microbial community.</title>
        <authorList>
            <person name="Momper L."/>
            <person name="Jungbluth S.P."/>
            <person name="Lee M.D."/>
            <person name="Amend J.P."/>
        </authorList>
    </citation>
    <scope>NUCLEOTIDE SEQUENCE [LARGE SCALE GENOMIC DNA]</scope>
    <source>
        <strain evidence="3">SURF_5</strain>
    </source>
</reference>
<dbReference type="PANTHER" id="PTHR36842">
    <property type="entry name" value="PROTEIN TOLB HOMOLOG"/>
    <property type="match status" value="1"/>
</dbReference>
<accession>A0A3A4NK26</accession>
<dbReference type="PANTHER" id="PTHR36842:SF1">
    <property type="entry name" value="PROTEIN TOLB"/>
    <property type="match status" value="1"/>
</dbReference>
<evidence type="ECO:0000313" key="4">
    <source>
        <dbReference type="Proteomes" id="UP000265882"/>
    </source>
</evidence>
<organism evidence="3 4">
    <name type="scientific">Abyssobacteria bacterium (strain SURF_5)</name>
    <dbReference type="NCBI Taxonomy" id="2093360"/>
    <lineage>
        <taxon>Bacteria</taxon>
        <taxon>Pseudomonadati</taxon>
        <taxon>Candidatus Hydrogenedentota</taxon>
        <taxon>Candidatus Abyssobacteria</taxon>
    </lineage>
</organism>
<evidence type="ECO:0008006" key="5">
    <source>
        <dbReference type="Google" id="ProtNLM"/>
    </source>
</evidence>
<comment type="similarity">
    <text evidence="1">Belongs to the TolB family.</text>
</comment>
<feature type="chain" id="PRO_5017484323" description="ZU5 domain-containing protein" evidence="2">
    <location>
        <begin position="25"/>
        <end position="828"/>
    </location>
</feature>
<dbReference type="Pfam" id="PF07676">
    <property type="entry name" value="PD40"/>
    <property type="match status" value="1"/>
</dbReference>
<keyword evidence="2" id="KW-0732">Signal</keyword>
<dbReference type="Gene3D" id="2.120.10.60">
    <property type="entry name" value="Tricorn protease N-terminal domain"/>
    <property type="match status" value="1"/>
</dbReference>
<gene>
    <name evidence="3" type="ORF">C4520_12900</name>
</gene>
<dbReference type="InterPro" id="IPR011659">
    <property type="entry name" value="WD40"/>
</dbReference>
<dbReference type="Gene3D" id="2.120.10.30">
    <property type="entry name" value="TolB, C-terminal domain"/>
    <property type="match status" value="1"/>
</dbReference>
<evidence type="ECO:0000256" key="1">
    <source>
        <dbReference type="ARBA" id="ARBA00009820"/>
    </source>
</evidence>
<name>A0A3A4NK26_ABYX5</name>
<evidence type="ECO:0000256" key="2">
    <source>
        <dbReference type="SAM" id="SignalP"/>
    </source>
</evidence>
<dbReference type="Proteomes" id="UP000265882">
    <property type="component" value="Unassembled WGS sequence"/>
</dbReference>
<protein>
    <recommendedName>
        <fullName evidence="5">ZU5 domain-containing protein</fullName>
    </recommendedName>
</protein>
<comment type="caution">
    <text evidence="3">The sequence shown here is derived from an EMBL/GenBank/DDBJ whole genome shotgun (WGS) entry which is preliminary data.</text>
</comment>